<keyword evidence="2" id="KW-0472">Membrane</keyword>
<evidence type="ECO:0000256" key="2">
    <source>
        <dbReference type="SAM" id="Phobius"/>
    </source>
</evidence>
<dbReference type="Proteomes" id="UP001175000">
    <property type="component" value="Unassembled WGS sequence"/>
</dbReference>
<comment type="caution">
    <text evidence="3">The sequence shown here is derived from an EMBL/GenBank/DDBJ whole genome shotgun (WGS) entry which is preliminary data.</text>
</comment>
<keyword evidence="2" id="KW-1133">Transmembrane helix</keyword>
<feature type="compositionally biased region" description="Acidic residues" evidence="1">
    <location>
        <begin position="295"/>
        <end position="309"/>
    </location>
</feature>
<gene>
    <name evidence="3" type="ORF">B0T14DRAFT_278920</name>
</gene>
<keyword evidence="2" id="KW-0812">Transmembrane</keyword>
<dbReference type="EMBL" id="JAULSU010000006">
    <property type="protein sequence ID" value="KAK0613424.1"/>
    <property type="molecule type" value="Genomic_DNA"/>
</dbReference>
<sequence length="341" mass="35160">MSEPEFGPGGPPAFSSDSSPWVWVLIPVGIVVAIGALAVCLHSKRRNRLASYLHSTAPSPPPNAQPPGGRSRAINERELEEAWVRGAPPTSQHTIPAPGGRWANTGTGSRWYWAGSEQRRARPEEGLNELGEAPPPYEKAKKSPPSPPPPLNLNGEGRAPKSGPASSAPSLHRGSGIGAALSFESSEEMEMHTLAPAITGRTLTTIATGQSTASSVSDGVRRSMGDPLSPFTLSSIPSTAASSIHERGLSPPPYDGVPAPMEGTVELSAPVPMELAGVVPVSATFPPAAWVESVDGSDDEGEDEVIMEEGNERSSAAGSSATSVSGVLTPPEPAVLAANTA</sequence>
<accession>A0AA39WDK5</accession>
<protein>
    <submittedName>
        <fullName evidence="3">Uncharacterized protein</fullName>
    </submittedName>
</protein>
<evidence type="ECO:0000256" key="1">
    <source>
        <dbReference type="SAM" id="MobiDB-lite"/>
    </source>
</evidence>
<organism evidence="3 4">
    <name type="scientific">Immersiella caudata</name>
    <dbReference type="NCBI Taxonomy" id="314043"/>
    <lineage>
        <taxon>Eukaryota</taxon>
        <taxon>Fungi</taxon>
        <taxon>Dikarya</taxon>
        <taxon>Ascomycota</taxon>
        <taxon>Pezizomycotina</taxon>
        <taxon>Sordariomycetes</taxon>
        <taxon>Sordariomycetidae</taxon>
        <taxon>Sordariales</taxon>
        <taxon>Lasiosphaeriaceae</taxon>
        <taxon>Immersiella</taxon>
    </lineage>
</organism>
<evidence type="ECO:0000313" key="4">
    <source>
        <dbReference type="Proteomes" id="UP001175000"/>
    </source>
</evidence>
<evidence type="ECO:0000313" key="3">
    <source>
        <dbReference type="EMBL" id="KAK0613424.1"/>
    </source>
</evidence>
<feature type="compositionally biased region" description="Polar residues" evidence="1">
    <location>
        <begin position="231"/>
        <end position="242"/>
    </location>
</feature>
<dbReference type="AlphaFoldDB" id="A0AA39WDK5"/>
<proteinExistence type="predicted"/>
<feature type="region of interest" description="Disordered" evidence="1">
    <location>
        <begin position="84"/>
        <end position="196"/>
    </location>
</feature>
<feature type="region of interest" description="Disordered" evidence="1">
    <location>
        <begin position="291"/>
        <end position="341"/>
    </location>
</feature>
<keyword evidence="4" id="KW-1185">Reference proteome</keyword>
<feature type="transmembrane region" description="Helical" evidence="2">
    <location>
        <begin position="20"/>
        <end position="41"/>
    </location>
</feature>
<feature type="compositionally biased region" description="Low complexity" evidence="1">
    <location>
        <begin position="160"/>
        <end position="170"/>
    </location>
</feature>
<feature type="compositionally biased region" description="Low complexity" evidence="1">
    <location>
        <begin position="314"/>
        <end position="327"/>
    </location>
</feature>
<feature type="region of interest" description="Disordered" evidence="1">
    <location>
        <begin position="209"/>
        <end position="261"/>
    </location>
</feature>
<reference evidence="3" key="1">
    <citation type="submission" date="2023-06" db="EMBL/GenBank/DDBJ databases">
        <title>Genome-scale phylogeny and comparative genomics of the fungal order Sordariales.</title>
        <authorList>
            <consortium name="Lawrence Berkeley National Laboratory"/>
            <person name="Hensen N."/>
            <person name="Bonometti L."/>
            <person name="Westerberg I."/>
            <person name="Brannstrom I.O."/>
            <person name="Guillou S."/>
            <person name="Cros-Aarteil S."/>
            <person name="Calhoun S."/>
            <person name="Haridas S."/>
            <person name="Kuo A."/>
            <person name="Mondo S."/>
            <person name="Pangilinan J."/>
            <person name="Riley R."/>
            <person name="Labutti K."/>
            <person name="Andreopoulos B."/>
            <person name="Lipzen A."/>
            <person name="Chen C."/>
            <person name="Yanf M."/>
            <person name="Daum C."/>
            <person name="Ng V."/>
            <person name="Clum A."/>
            <person name="Steindorff A."/>
            <person name="Ohm R."/>
            <person name="Martin F."/>
            <person name="Silar P."/>
            <person name="Natvig D."/>
            <person name="Lalanne C."/>
            <person name="Gautier V."/>
            <person name="Ament-Velasquez S.L."/>
            <person name="Kruys A."/>
            <person name="Hutchinson M.I."/>
            <person name="Powell A.J."/>
            <person name="Barry K."/>
            <person name="Miller A.N."/>
            <person name="Grigoriev I.V."/>
            <person name="Debuchy R."/>
            <person name="Gladieux P."/>
            <person name="Thoren M.H."/>
            <person name="Johannesson H."/>
        </authorList>
    </citation>
    <scope>NUCLEOTIDE SEQUENCE</scope>
    <source>
        <strain evidence="3">CBS 606.72</strain>
    </source>
</reference>
<name>A0AA39WDK5_9PEZI</name>